<evidence type="ECO:0000256" key="3">
    <source>
        <dbReference type="SAM" id="SignalP"/>
    </source>
</evidence>
<dbReference type="SUPFAM" id="SSF51182">
    <property type="entry name" value="RmlC-like cupins"/>
    <property type="match status" value="1"/>
</dbReference>
<comment type="caution">
    <text evidence="6">The sequence shown here is derived from an EMBL/GenBank/DDBJ whole genome shotgun (WGS) entry which is preliminary data.</text>
</comment>
<dbReference type="PANTHER" id="PTHR43695">
    <property type="entry name" value="PUTATIVE (AFU_ORTHOLOGUE AFUA_2G17250)-RELATED"/>
    <property type="match status" value="1"/>
</dbReference>
<gene>
    <name evidence="6" type="ORF">QFW77_05325</name>
</gene>
<dbReference type="InterPro" id="IPR014710">
    <property type="entry name" value="RmlC-like_jellyroll"/>
</dbReference>
<comment type="similarity">
    <text evidence="1">Belongs to the 'GDSL' lipolytic enzyme family.</text>
</comment>
<accession>A0ABT6J745</accession>
<keyword evidence="3" id="KW-0732">Signal</keyword>
<dbReference type="PANTHER" id="PTHR43695:SF1">
    <property type="entry name" value="RHAMNOGALACTURONAN ACETYLESTERASE"/>
    <property type="match status" value="1"/>
</dbReference>
<dbReference type="Gene3D" id="3.40.50.1110">
    <property type="entry name" value="SGNH hydrolase"/>
    <property type="match status" value="1"/>
</dbReference>
<keyword evidence="7" id="KW-1185">Reference proteome</keyword>
<dbReference type="Gene3D" id="2.60.120.10">
    <property type="entry name" value="Jelly Rolls"/>
    <property type="match status" value="1"/>
</dbReference>
<feature type="domain" description="Cupin type-2" evidence="4">
    <location>
        <begin position="305"/>
        <end position="371"/>
    </location>
</feature>
<feature type="signal peptide" evidence="3">
    <location>
        <begin position="1"/>
        <end position="20"/>
    </location>
</feature>
<protein>
    <submittedName>
        <fullName evidence="6">Cupin domain-containing protein</fullName>
    </submittedName>
</protein>
<evidence type="ECO:0000256" key="1">
    <source>
        <dbReference type="ARBA" id="ARBA00008668"/>
    </source>
</evidence>
<dbReference type="RefSeq" id="WP_280573320.1">
    <property type="nucleotide sequence ID" value="NZ_JARXRM010000024.1"/>
</dbReference>
<proteinExistence type="inferred from homology"/>
<keyword evidence="2" id="KW-0378">Hydrolase</keyword>
<reference evidence="6 7" key="1">
    <citation type="submission" date="2023-04" db="EMBL/GenBank/DDBJ databases">
        <title>Luteimonas endophyticus RD2P54.</title>
        <authorList>
            <person name="Sun J.-Q."/>
        </authorList>
    </citation>
    <scope>NUCLEOTIDE SEQUENCE [LARGE SCALE GENOMIC DNA]</scope>
    <source>
        <strain evidence="6 7">RD2P54</strain>
    </source>
</reference>
<dbReference type="Proteomes" id="UP001156940">
    <property type="component" value="Unassembled WGS sequence"/>
</dbReference>
<organism evidence="6 7">
    <name type="scientific">Luteimonas endophytica</name>
    <dbReference type="NCBI Taxonomy" id="3042023"/>
    <lineage>
        <taxon>Bacteria</taxon>
        <taxon>Pseudomonadati</taxon>
        <taxon>Pseudomonadota</taxon>
        <taxon>Gammaproteobacteria</taxon>
        <taxon>Lysobacterales</taxon>
        <taxon>Lysobacteraceae</taxon>
        <taxon>Luteimonas</taxon>
    </lineage>
</organism>
<evidence type="ECO:0000256" key="2">
    <source>
        <dbReference type="ARBA" id="ARBA00022801"/>
    </source>
</evidence>
<dbReference type="SUPFAM" id="SSF52266">
    <property type="entry name" value="SGNH hydrolase"/>
    <property type="match status" value="1"/>
</dbReference>
<dbReference type="InterPro" id="IPR011051">
    <property type="entry name" value="RmlC_Cupin_sf"/>
</dbReference>
<dbReference type="CDD" id="cd01821">
    <property type="entry name" value="Rhamnogalacturan_acetylesterase_like"/>
    <property type="match status" value="1"/>
</dbReference>
<evidence type="ECO:0000313" key="7">
    <source>
        <dbReference type="Proteomes" id="UP001156940"/>
    </source>
</evidence>
<dbReference type="InterPro" id="IPR037459">
    <property type="entry name" value="RhgT-like"/>
</dbReference>
<dbReference type="Pfam" id="PF13472">
    <property type="entry name" value="Lipase_GDSL_2"/>
    <property type="match status" value="1"/>
</dbReference>
<feature type="chain" id="PRO_5047020195" evidence="3">
    <location>
        <begin position="21"/>
        <end position="375"/>
    </location>
</feature>
<sequence length="375" mass="40767">MRRWLPGLLLAACAALGAHAEAAPRRVFIAGDSTAAEYGPERAPQAGWGQVLQGYLDPGAYEVRNHARGGRSARSFIEQGLLDPVAEGLREGDVLLVQFGHNDAKFEDPARYNEPERAYPQWLMRYVALARERGATPILITPVARRLFDFGALLDTHVRYSEAVRTLARRESLALIDLDTASRDWLRALGDEASKPYFMHVPAQGKADDTHFSTAGATQVACLVVREWKRLDPELAPHVIRDTDCGAPPDALALRASQPRPSGVLRAADVAAVSQPGPHGGPGPTTAWPYFADAEGLPFAFRKRVLHPGAGIGLHPHHKDEVYYVLSGRGRFVLDGEVHQVGPGDAMLTRPGSTHALQQDGDADLEILIVYPTTP</sequence>
<feature type="domain" description="SGNH hydrolase-type esterase" evidence="5">
    <location>
        <begin position="31"/>
        <end position="216"/>
    </location>
</feature>
<dbReference type="InterPro" id="IPR013096">
    <property type="entry name" value="Cupin_2"/>
</dbReference>
<name>A0ABT6J745_9GAMM</name>
<dbReference type="EMBL" id="JARXRM010000024">
    <property type="protein sequence ID" value="MDH5822410.1"/>
    <property type="molecule type" value="Genomic_DNA"/>
</dbReference>
<dbReference type="InterPro" id="IPR013830">
    <property type="entry name" value="SGNH_hydro"/>
</dbReference>
<dbReference type="Pfam" id="PF07883">
    <property type="entry name" value="Cupin_2"/>
    <property type="match status" value="1"/>
</dbReference>
<evidence type="ECO:0000259" key="5">
    <source>
        <dbReference type="Pfam" id="PF13472"/>
    </source>
</evidence>
<evidence type="ECO:0000259" key="4">
    <source>
        <dbReference type="Pfam" id="PF07883"/>
    </source>
</evidence>
<evidence type="ECO:0000313" key="6">
    <source>
        <dbReference type="EMBL" id="MDH5822410.1"/>
    </source>
</evidence>
<dbReference type="CDD" id="cd02221">
    <property type="entry name" value="cupin_TM1287-like"/>
    <property type="match status" value="1"/>
</dbReference>
<dbReference type="InterPro" id="IPR036514">
    <property type="entry name" value="SGNH_hydro_sf"/>
</dbReference>